<dbReference type="EMBL" id="JAAGAX010000014">
    <property type="protein sequence ID" value="KAF2292181.1"/>
    <property type="molecule type" value="Genomic_DNA"/>
</dbReference>
<evidence type="ECO:0000256" key="1">
    <source>
        <dbReference type="ARBA" id="ARBA00004251"/>
    </source>
</evidence>
<evidence type="ECO:0000313" key="14">
    <source>
        <dbReference type="EMBL" id="KAF2292181.1"/>
    </source>
</evidence>
<dbReference type="InterPro" id="IPR001611">
    <property type="entry name" value="Leu-rich_rpt"/>
</dbReference>
<evidence type="ECO:0000256" key="3">
    <source>
        <dbReference type="ARBA" id="ARBA00022475"/>
    </source>
</evidence>
<proteinExistence type="inferred from homology"/>
<dbReference type="Gene3D" id="3.80.10.10">
    <property type="entry name" value="Ribonuclease Inhibitor"/>
    <property type="match status" value="5"/>
</dbReference>
<sequence>MEISFYGILLYIFFFFFHLSALTHSFNSSLQLRCHDDESLALLQFKKSFIISNTCDYSFGPSKLESWKLIHGERGDCCSWDGVECDDQTNHVISLDLSGSCLSGSINSNSTLFRLVHLQTLNLAYNNFNYSQIPSQVGQLSRLTHLSLSESYFSGQIPSQVLNLSGLISLDLSDDSEQVKLYKPSLRDLVQQLTKLKELDLSGVDISSTVPDMLANFSSLESLRLSSCGLQGEFPIGIFQLPNLKELDISKNLDLKGYLPAFQLGNLLESLILSETNFVGELPSSIGNLAYLEYLDFDSCNFNGQLPSSIGNLTKLTTLSLSNNNFRAPTTSLSWVGKLSDLNSLSLYSVGLNGDFPFSLMNLTHLSSLDLGYNQLTGPIPSWLVNLTMLFELYLDHNHFIGQIPSCLISEASIEYLYLNNNQLSGQIPSQINNHSKLRILEIPSNKLQGSIPSTLSNLRNLKILNFDSNNLSGVVDVNIFFQLKKLRTLFLSHNKLRLLTESSALATVPNFTKLGLASCNLSGFPSFLHNQNELRLLDLSSNNIKGLIPSWVWNISRNSLTYMNLSHNFLTGFEEGPVVLQWAHLTFLDIRSNMLQGSLLSIPLWSTNHFDGSISPAWRNGCNLIFINLSQNKLQGQLPRSLANCSMLEFIDFGENQLHDCFPSWLGNLPKLKVLILRSNGFYGALKEAQIGKFPKLQIIDLSQNTFTGDLPTAYFEIWDAMEIIDRSQMTYMGENKSEYFPFISYDSYDYSLIMTNKGFELEYLKIPSTLAAIDFSCNKFEGVIPNVIGNLTALHLLNLSNNMLTGHIPSSLANMRELECLDLSSNQLSGHVPSQLSQLTFLSYFNVSWNHLSGPVPQGKQFDTFDGNSYKGNLGLCGALLEKKCGNFETIPSTPPTVTEEDSGSFFKINWMIILIGYAGGLISWSGCWE</sequence>
<evidence type="ECO:0000256" key="5">
    <source>
        <dbReference type="ARBA" id="ARBA00022692"/>
    </source>
</evidence>
<dbReference type="SMART" id="SM00369">
    <property type="entry name" value="LRR_TYP"/>
    <property type="match status" value="9"/>
</dbReference>
<keyword evidence="3" id="KW-1003">Cell membrane</keyword>
<comment type="similarity">
    <text evidence="2">Belongs to the RLP family.</text>
</comment>
<dbReference type="InterPro" id="IPR055414">
    <property type="entry name" value="LRR_R13L4/SHOC2-like"/>
</dbReference>
<feature type="domain" description="Disease resistance R13L4/SHOC-2-like LRR" evidence="13">
    <location>
        <begin position="95"/>
        <end position="224"/>
    </location>
</feature>
<accession>A0A6A6KT63</accession>
<evidence type="ECO:0000259" key="13">
    <source>
        <dbReference type="Pfam" id="PF23598"/>
    </source>
</evidence>
<dbReference type="GO" id="GO:0005886">
    <property type="term" value="C:plasma membrane"/>
    <property type="evidence" value="ECO:0007669"/>
    <property type="project" value="UniProtKB-SubCell"/>
</dbReference>
<keyword evidence="8" id="KW-1133">Transmembrane helix</keyword>
<keyword evidence="4" id="KW-0433">Leucine-rich repeat</keyword>
<dbReference type="Proteomes" id="UP000467840">
    <property type="component" value="Chromosome 13"/>
</dbReference>
<dbReference type="Pfam" id="PF00560">
    <property type="entry name" value="LRR_1"/>
    <property type="match status" value="5"/>
</dbReference>
<name>A0A6A6KT63_HEVBR</name>
<dbReference type="SUPFAM" id="SSF52047">
    <property type="entry name" value="RNI-like"/>
    <property type="match status" value="1"/>
</dbReference>
<organism evidence="14 15">
    <name type="scientific">Hevea brasiliensis</name>
    <name type="common">Para rubber tree</name>
    <name type="synonym">Siphonia brasiliensis</name>
    <dbReference type="NCBI Taxonomy" id="3981"/>
    <lineage>
        <taxon>Eukaryota</taxon>
        <taxon>Viridiplantae</taxon>
        <taxon>Streptophyta</taxon>
        <taxon>Embryophyta</taxon>
        <taxon>Tracheophyta</taxon>
        <taxon>Spermatophyta</taxon>
        <taxon>Magnoliopsida</taxon>
        <taxon>eudicotyledons</taxon>
        <taxon>Gunneridae</taxon>
        <taxon>Pentapetalae</taxon>
        <taxon>rosids</taxon>
        <taxon>fabids</taxon>
        <taxon>Malpighiales</taxon>
        <taxon>Euphorbiaceae</taxon>
        <taxon>Crotonoideae</taxon>
        <taxon>Micrandreae</taxon>
        <taxon>Hevea</taxon>
    </lineage>
</organism>
<comment type="caution">
    <text evidence="14">The sequence shown here is derived from an EMBL/GenBank/DDBJ whole genome shotgun (WGS) entry which is preliminary data.</text>
</comment>
<evidence type="ECO:0000256" key="11">
    <source>
        <dbReference type="ARBA" id="ARBA00023180"/>
    </source>
</evidence>
<reference evidence="14 15" key="1">
    <citation type="journal article" date="2020" name="Mol. Plant">
        <title>The Chromosome-Based Rubber Tree Genome Provides New Insights into Spurge Genome Evolution and Rubber Biosynthesis.</title>
        <authorList>
            <person name="Liu J."/>
            <person name="Shi C."/>
            <person name="Shi C.C."/>
            <person name="Li W."/>
            <person name="Zhang Q.J."/>
            <person name="Zhang Y."/>
            <person name="Li K."/>
            <person name="Lu H.F."/>
            <person name="Shi C."/>
            <person name="Zhu S.T."/>
            <person name="Xiao Z.Y."/>
            <person name="Nan H."/>
            <person name="Yue Y."/>
            <person name="Zhu X.G."/>
            <person name="Wu Y."/>
            <person name="Hong X.N."/>
            <person name="Fan G.Y."/>
            <person name="Tong Y."/>
            <person name="Zhang D."/>
            <person name="Mao C.L."/>
            <person name="Liu Y.L."/>
            <person name="Hao S.J."/>
            <person name="Liu W.Q."/>
            <person name="Lv M.Q."/>
            <person name="Zhang H.B."/>
            <person name="Liu Y."/>
            <person name="Hu-Tang G.R."/>
            <person name="Wang J.P."/>
            <person name="Wang J.H."/>
            <person name="Sun Y.H."/>
            <person name="Ni S.B."/>
            <person name="Chen W.B."/>
            <person name="Zhang X.C."/>
            <person name="Jiao Y.N."/>
            <person name="Eichler E.E."/>
            <person name="Li G.H."/>
            <person name="Liu X."/>
            <person name="Gao L.Z."/>
        </authorList>
    </citation>
    <scope>NUCLEOTIDE SEQUENCE [LARGE SCALE GENOMIC DNA]</scope>
    <source>
        <strain evidence="15">cv. GT1</strain>
        <tissue evidence="14">Leaf</tissue>
    </source>
</reference>
<evidence type="ECO:0000256" key="7">
    <source>
        <dbReference type="ARBA" id="ARBA00022737"/>
    </source>
</evidence>
<keyword evidence="11" id="KW-0325">Glycoprotein</keyword>
<dbReference type="Pfam" id="PF13855">
    <property type="entry name" value="LRR_8"/>
    <property type="match status" value="1"/>
</dbReference>
<comment type="subcellular location">
    <subcellularLocation>
        <location evidence="1">Cell membrane</location>
        <topology evidence="1">Single-pass type I membrane protein</topology>
    </subcellularLocation>
</comment>
<keyword evidence="7" id="KW-0677">Repeat</keyword>
<evidence type="ECO:0000256" key="4">
    <source>
        <dbReference type="ARBA" id="ARBA00022614"/>
    </source>
</evidence>
<keyword evidence="9" id="KW-0472">Membrane</keyword>
<dbReference type="InterPro" id="IPR013210">
    <property type="entry name" value="LRR_N_plant-typ"/>
</dbReference>
<dbReference type="InterPro" id="IPR032675">
    <property type="entry name" value="LRR_dom_sf"/>
</dbReference>
<evidence type="ECO:0000313" key="15">
    <source>
        <dbReference type="Proteomes" id="UP000467840"/>
    </source>
</evidence>
<dbReference type="SUPFAM" id="SSF52058">
    <property type="entry name" value="L domain-like"/>
    <property type="match status" value="1"/>
</dbReference>
<evidence type="ECO:0000259" key="12">
    <source>
        <dbReference type="Pfam" id="PF08263"/>
    </source>
</evidence>
<keyword evidence="6" id="KW-0732">Signal</keyword>
<dbReference type="PRINTS" id="PR00019">
    <property type="entry name" value="LEURICHRPT"/>
</dbReference>
<evidence type="ECO:0000256" key="6">
    <source>
        <dbReference type="ARBA" id="ARBA00022729"/>
    </source>
</evidence>
<dbReference type="FunFam" id="3.80.10.10:FF:000095">
    <property type="entry name" value="LRR receptor-like serine/threonine-protein kinase GSO1"/>
    <property type="match status" value="1"/>
</dbReference>
<dbReference type="PANTHER" id="PTHR48061:SF12">
    <property type="entry name" value="DISEASE RESISTANCE LIKE PROTEIN"/>
    <property type="match status" value="1"/>
</dbReference>
<keyword evidence="10" id="KW-0675">Receptor</keyword>
<dbReference type="PROSITE" id="PS51450">
    <property type="entry name" value="LRR"/>
    <property type="match status" value="1"/>
</dbReference>
<protein>
    <submittedName>
        <fullName evidence="14">Uncharacterized protein</fullName>
    </submittedName>
</protein>
<evidence type="ECO:0000256" key="10">
    <source>
        <dbReference type="ARBA" id="ARBA00023170"/>
    </source>
</evidence>
<feature type="domain" description="Leucine-rich repeat-containing N-terminal plant-type" evidence="12">
    <location>
        <begin position="35"/>
        <end position="86"/>
    </location>
</feature>
<gene>
    <name evidence="14" type="ORF">GH714_014985</name>
</gene>
<evidence type="ECO:0000256" key="9">
    <source>
        <dbReference type="ARBA" id="ARBA00023136"/>
    </source>
</evidence>
<keyword evidence="15" id="KW-1185">Reference proteome</keyword>
<dbReference type="Pfam" id="PF23598">
    <property type="entry name" value="LRR_14"/>
    <property type="match status" value="2"/>
</dbReference>
<dbReference type="Pfam" id="PF08263">
    <property type="entry name" value="LRRNT_2"/>
    <property type="match status" value="1"/>
</dbReference>
<dbReference type="SMART" id="SM00365">
    <property type="entry name" value="LRR_SD22"/>
    <property type="match status" value="4"/>
</dbReference>
<dbReference type="InterPro" id="IPR046956">
    <property type="entry name" value="RLP23-like"/>
</dbReference>
<evidence type="ECO:0000256" key="8">
    <source>
        <dbReference type="ARBA" id="ARBA00022989"/>
    </source>
</evidence>
<evidence type="ECO:0000256" key="2">
    <source>
        <dbReference type="ARBA" id="ARBA00009592"/>
    </source>
</evidence>
<dbReference type="FunFam" id="3.80.10.10:FF:000213">
    <property type="entry name" value="Tyrosine-sulfated glycopeptide receptor 1"/>
    <property type="match status" value="1"/>
</dbReference>
<feature type="domain" description="Disease resistance R13L4/SHOC-2-like LRR" evidence="13">
    <location>
        <begin position="261"/>
        <end position="373"/>
    </location>
</feature>
<dbReference type="InterPro" id="IPR003591">
    <property type="entry name" value="Leu-rich_rpt_typical-subtyp"/>
</dbReference>
<keyword evidence="5" id="KW-0812">Transmembrane</keyword>
<dbReference type="PANTHER" id="PTHR48061">
    <property type="entry name" value="LEUCINE-RICH REPEAT RECEPTOR PROTEIN KINASE EMS1-LIKE-RELATED"/>
    <property type="match status" value="1"/>
</dbReference>
<dbReference type="AlphaFoldDB" id="A0A6A6KT63"/>